<gene>
    <name evidence="2" type="ORF">LSAT_V11C800418370</name>
</gene>
<keyword evidence="3" id="KW-1185">Reference proteome</keyword>
<dbReference type="Pfam" id="PF22936">
    <property type="entry name" value="Pol_BBD"/>
    <property type="match status" value="1"/>
</dbReference>
<comment type="caution">
    <text evidence="2">The sequence shown here is derived from an EMBL/GenBank/DDBJ whole genome shotgun (WGS) entry which is preliminary data.</text>
</comment>
<evidence type="ECO:0000259" key="1">
    <source>
        <dbReference type="Pfam" id="PF22936"/>
    </source>
</evidence>
<dbReference type="PANTHER" id="PTHR47592">
    <property type="entry name" value="PBF68 PROTEIN"/>
    <property type="match status" value="1"/>
</dbReference>
<dbReference type="PANTHER" id="PTHR47592:SF30">
    <property type="entry name" value="CCHC-TYPE DOMAIN-CONTAINING PROTEIN"/>
    <property type="match status" value="1"/>
</dbReference>
<name>A0A9R1UUZ8_LACSA</name>
<feature type="domain" description="Retrovirus-related Pol polyprotein from transposon TNT 1-94-like beta-barrel" evidence="1">
    <location>
        <begin position="14"/>
        <end position="95"/>
    </location>
</feature>
<evidence type="ECO:0000313" key="2">
    <source>
        <dbReference type="EMBL" id="KAJ0194266.1"/>
    </source>
</evidence>
<evidence type="ECO:0000313" key="3">
    <source>
        <dbReference type="Proteomes" id="UP000235145"/>
    </source>
</evidence>
<reference evidence="2 3" key="1">
    <citation type="journal article" date="2017" name="Nat. Commun.">
        <title>Genome assembly with in vitro proximity ligation data and whole-genome triplication in lettuce.</title>
        <authorList>
            <person name="Reyes-Chin-Wo S."/>
            <person name="Wang Z."/>
            <person name="Yang X."/>
            <person name="Kozik A."/>
            <person name="Arikit S."/>
            <person name="Song C."/>
            <person name="Xia L."/>
            <person name="Froenicke L."/>
            <person name="Lavelle D.O."/>
            <person name="Truco M.J."/>
            <person name="Xia R."/>
            <person name="Zhu S."/>
            <person name="Xu C."/>
            <person name="Xu H."/>
            <person name="Xu X."/>
            <person name="Cox K."/>
            <person name="Korf I."/>
            <person name="Meyers B.C."/>
            <person name="Michelmore R.W."/>
        </authorList>
    </citation>
    <scope>NUCLEOTIDE SEQUENCE [LARGE SCALE GENOMIC DNA]</scope>
    <source>
        <strain evidence="3">cv. Salinas</strain>
        <tissue evidence="2">Seedlings</tissue>
    </source>
</reference>
<dbReference type="AlphaFoldDB" id="A0A9R1UUZ8"/>
<proteinExistence type="predicted"/>
<organism evidence="2 3">
    <name type="scientific">Lactuca sativa</name>
    <name type="common">Garden lettuce</name>
    <dbReference type="NCBI Taxonomy" id="4236"/>
    <lineage>
        <taxon>Eukaryota</taxon>
        <taxon>Viridiplantae</taxon>
        <taxon>Streptophyta</taxon>
        <taxon>Embryophyta</taxon>
        <taxon>Tracheophyta</taxon>
        <taxon>Spermatophyta</taxon>
        <taxon>Magnoliopsida</taxon>
        <taxon>eudicotyledons</taxon>
        <taxon>Gunneridae</taxon>
        <taxon>Pentapetalae</taxon>
        <taxon>asterids</taxon>
        <taxon>campanulids</taxon>
        <taxon>Asterales</taxon>
        <taxon>Asteraceae</taxon>
        <taxon>Cichorioideae</taxon>
        <taxon>Cichorieae</taxon>
        <taxon>Lactucinae</taxon>
        <taxon>Lactuca</taxon>
    </lineage>
</organism>
<dbReference type="EMBL" id="NBSK02000008">
    <property type="protein sequence ID" value="KAJ0194266.1"/>
    <property type="molecule type" value="Genomic_DNA"/>
</dbReference>
<protein>
    <recommendedName>
        <fullName evidence="1">Retrovirus-related Pol polyprotein from transposon TNT 1-94-like beta-barrel domain-containing protein</fullName>
    </recommendedName>
</protein>
<sequence>MTASLTRAKCVGGWFVDTGDIMHVFGKRESFCTYRPTPLGTIVVCANSHTDEVQGRGDVRFNFTLGEWVTLQDVLHVPTISKGLVSIDKFDKGGFKTELGKGWIVITKGIRYIGRVKNCS</sequence>
<accession>A0A9R1UUZ8</accession>
<dbReference type="InterPro" id="IPR054722">
    <property type="entry name" value="PolX-like_BBD"/>
</dbReference>
<dbReference type="Proteomes" id="UP000235145">
    <property type="component" value="Unassembled WGS sequence"/>
</dbReference>